<keyword evidence="5" id="KW-0378">Hydrolase</keyword>
<organism evidence="8">
    <name type="scientific">hydrothermal vent metagenome</name>
    <dbReference type="NCBI Taxonomy" id="652676"/>
    <lineage>
        <taxon>unclassified sequences</taxon>
        <taxon>metagenomes</taxon>
        <taxon>ecological metagenomes</taxon>
    </lineage>
</organism>
<keyword evidence="3" id="KW-0732">Signal</keyword>
<evidence type="ECO:0000256" key="5">
    <source>
        <dbReference type="ARBA" id="ARBA00022801"/>
    </source>
</evidence>
<keyword evidence="2 8" id="KW-0645">Protease</keyword>
<accession>A0A3B0UYP5</accession>
<protein>
    <submittedName>
        <fullName evidence="8">Outer membrane stress sensor protease DegQ, serine protease</fullName>
    </submittedName>
</protein>
<feature type="domain" description="PDZ" evidence="7">
    <location>
        <begin position="251"/>
        <end position="342"/>
    </location>
</feature>
<dbReference type="PROSITE" id="PS50106">
    <property type="entry name" value="PDZ"/>
    <property type="match status" value="2"/>
</dbReference>
<evidence type="ECO:0000256" key="3">
    <source>
        <dbReference type="ARBA" id="ARBA00022729"/>
    </source>
</evidence>
<name>A0A3B0UYP5_9ZZZZ</name>
<dbReference type="Pfam" id="PF13365">
    <property type="entry name" value="Trypsin_2"/>
    <property type="match status" value="1"/>
</dbReference>
<dbReference type="NCBIfam" id="TIGR02037">
    <property type="entry name" value="degP_htrA_DO"/>
    <property type="match status" value="1"/>
</dbReference>
<dbReference type="InterPro" id="IPR009003">
    <property type="entry name" value="Peptidase_S1_PA"/>
</dbReference>
<gene>
    <name evidence="8" type="ORF">MNBD_GAMMA01-1488</name>
</gene>
<comment type="similarity">
    <text evidence="1">Belongs to the peptidase S1C family.</text>
</comment>
<dbReference type="SMART" id="SM00228">
    <property type="entry name" value="PDZ"/>
    <property type="match status" value="2"/>
</dbReference>
<dbReference type="PRINTS" id="PR00834">
    <property type="entry name" value="PROTEASES2C"/>
</dbReference>
<sequence>MSIVAMKRILLFFSIFYASIASAVLPTEVNGAAVPSLAPILENVMPAVVNIHSTTKQRVSSRNQSFYNWYYGLPSVPQQRVTQSLGSGVIVDAANGYILTNNHVIAGADDIQVSLQDGRSFTAKLIGTDEGTDVAVIQINAKNLYELTLTSSKNMRVGDFVVAVGNPFGLGQTVTSGIISALGRTNLQGLGYQNFIQTDASINPGNSGGALINLTGELVGINTAIYSPSGGNVGIGFAIPSSLAQRIMNQLVQFGQVKRGSLGIEVQDITANLARAFNLDKNSGVIVTDIELDSPAHTAGLQAGDIIIKLNDSKIKNQHDFDNQEGLFELNTSIDIAFIRNEKHNVVQTTINNFDRREFDGVELHKKLAGAHFINLPARLKKSYQGVLIDEIKRGTPAWNQGLRSGDLITTANKTEIVSLKQLKIILDKSKKTPILNVYRNYRNYILVLE</sequence>
<dbReference type="GO" id="GO:0004252">
    <property type="term" value="F:serine-type endopeptidase activity"/>
    <property type="evidence" value="ECO:0007669"/>
    <property type="project" value="InterPro"/>
</dbReference>
<evidence type="ECO:0000259" key="7">
    <source>
        <dbReference type="PROSITE" id="PS50106"/>
    </source>
</evidence>
<evidence type="ECO:0000256" key="6">
    <source>
        <dbReference type="ARBA" id="ARBA00022825"/>
    </source>
</evidence>
<dbReference type="FunFam" id="2.40.10.10:FF:000001">
    <property type="entry name" value="Periplasmic serine protease DegS"/>
    <property type="match status" value="1"/>
</dbReference>
<dbReference type="Pfam" id="PF13180">
    <property type="entry name" value="PDZ_2"/>
    <property type="match status" value="2"/>
</dbReference>
<dbReference type="SUPFAM" id="SSF50494">
    <property type="entry name" value="Trypsin-like serine proteases"/>
    <property type="match status" value="1"/>
</dbReference>
<dbReference type="InterPro" id="IPR001478">
    <property type="entry name" value="PDZ"/>
</dbReference>
<dbReference type="AlphaFoldDB" id="A0A3B0UYP5"/>
<keyword evidence="6" id="KW-0720">Serine protease</keyword>
<dbReference type="GO" id="GO:0006515">
    <property type="term" value="P:protein quality control for misfolded or incompletely synthesized proteins"/>
    <property type="evidence" value="ECO:0007669"/>
    <property type="project" value="TreeGrafter"/>
</dbReference>
<dbReference type="InterPro" id="IPR001940">
    <property type="entry name" value="Peptidase_S1C"/>
</dbReference>
<dbReference type="InterPro" id="IPR011782">
    <property type="entry name" value="Pept_S1C_Do"/>
</dbReference>
<proteinExistence type="inferred from homology"/>
<dbReference type="PANTHER" id="PTHR22939">
    <property type="entry name" value="SERINE PROTEASE FAMILY S1C HTRA-RELATED"/>
    <property type="match status" value="1"/>
</dbReference>
<dbReference type="Gene3D" id="2.40.10.120">
    <property type="match status" value="1"/>
</dbReference>
<dbReference type="InterPro" id="IPR036034">
    <property type="entry name" value="PDZ_sf"/>
</dbReference>
<feature type="domain" description="PDZ" evidence="7">
    <location>
        <begin position="361"/>
        <end position="442"/>
    </location>
</feature>
<evidence type="ECO:0000313" key="8">
    <source>
        <dbReference type="EMBL" id="VAW36298.1"/>
    </source>
</evidence>
<evidence type="ECO:0000256" key="2">
    <source>
        <dbReference type="ARBA" id="ARBA00022670"/>
    </source>
</evidence>
<dbReference type="GO" id="GO:0042597">
    <property type="term" value="C:periplasmic space"/>
    <property type="evidence" value="ECO:0007669"/>
    <property type="project" value="TreeGrafter"/>
</dbReference>
<dbReference type="Gene3D" id="2.30.42.10">
    <property type="match status" value="2"/>
</dbReference>
<keyword evidence="4" id="KW-0677">Repeat</keyword>
<reference evidence="8" key="1">
    <citation type="submission" date="2018-06" db="EMBL/GenBank/DDBJ databases">
        <authorList>
            <person name="Zhirakovskaya E."/>
        </authorList>
    </citation>
    <scope>NUCLEOTIDE SEQUENCE</scope>
</reference>
<evidence type="ECO:0000256" key="4">
    <source>
        <dbReference type="ARBA" id="ARBA00022737"/>
    </source>
</evidence>
<dbReference type="EMBL" id="UOEW01000138">
    <property type="protein sequence ID" value="VAW36298.1"/>
    <property type="molecule type" value="Genomic_DNA"/>
</dbReference>
<evidence type="ECO:0000256" key="1">
    <source>
        <dbReference type="ARBA" id="ARBA00010541"/>
    </source>
</evidence>
<dbReference type="PANTHER" id="PTHR22939:SF129">
    <property type="entry name" value="SERINE PROTEASE HTRA2, MITOCHONDRIAL"/>
    <property type="match status" value="1"/>
</dbReference>
<dbReference type="SUPFAM" id="SSF50156">
    <property type="entry name" value="PDZ domain-like"/>
    <property type="match status" value="2"/>
</dbReference>